<evidence type="ECO:0000313" key="1">
    <source>
        <dbReference type="EMBL" id="KAK1859605.1"/>
    </source>
</evidence>
<accession>A0ACC3BNQ7</accession>
<sequence>MPRRAPRHKAAKARVAVARDVDPDVLLAVFDVAGDAVASFRRLAVEAHGHALADGGPGPARNRRKVELRNPGRYQLSTAIQDALLAFLKRASSTPRKRASSTPRKRASSESTKGAGESESDPDAAESAASGGGSGAMTVQPPPRSATVVDVAENEEAGGAGPVPDDAPLSSNEEALTRIGFFVLDTGAGSPPEQGGQAGTLTKRQLLRRRRSGARRGAMEDLNRQVAEEAAKVKHLLHMANNLTALLRTAVPDVASTGGGTSTDVGPVRVSRESDPTTPDTTAALDLAARLTDDLLASSRKMQAVSDKLAAVTRANEDLTATLTQAPKGSQSDIDSLQGVDTSGGFGDGAGGVGGSNEVEGLEPDGP</sequence>
<evidence type="ECO:0000313" key="2">
    <source>
        <dbReference type="Proteomes" id="UP000798662"/>
    </source>
</evidence>
<name>A0ACC3BNQ7_PYRYE</name>
<comment type="caution">
    <text evidence="1">The sequence shown here is derived from an EMBL/GenBank/DDBJ whole genome shotgun (WGS) entry which is preliminary data.</text>
</comment>
<gene>
    <name evidence="1" type="ORF">I4F81_002200</name>
</gene>
<organism evidence="1 2">
    <name type="scientific">Pyropia yezoensis</name>
    <name type="common">Susabi-nori</name>
    <name type="synonym">Porphyra yezoensis</name>
    <dbReference type="NCBI Taxonomy" id="2788"/>
    <lineage>
        <taxon>Eukaryota</taxon>
        <taxon>Rhodophyta</taxon>
        <taxon>Bangiophyceae</taxon>
        <taxon>Bangiales</taxon>
        <taxon>Bangiaceae</taxon>
        <taxon>Pyropia</taxon>
    </lineage>
</organism>
<dbReference type="Proteomes" id="UP000798662">
    <property type="component" value="Chromosome 1"/>
</dbReference>
<dbReference type="EMBL" id="CM020618">
    <property type="protein sequence ID" value="KAK1859605.1"/>
    <property type="molecule type" value="Genomic_DNA"/>
</dbReference>
<proteinExistence type="predicted"/>
<protein>
    <submittedName>
        <fullName evidence="1">Uncharacterized protein</fullName>
    </submittedName>
</protein>
<keyword evidence="2" id="KW-1185">Reference proteome</keyword>
<reference evidence="1" key="1">
    <citation type="submission" date="2019-11" db="EMBL/GenBank/DDBJ databases">
        <title>Nori genome reveals adaptations in red seaweeds to the harsh intertidal environment.</title>
        <authorList>
            <person name="Wang D."/>
            <person name="Mao Y."/>
        </authorList>
    </citation>
    <scope>NUCLEOTIDE SEQUENCE</scope>
    <source>
        <tissue evidence="1">Gametophyte</tissue>
    </source>
</reference>